<comment type="function">
    <text evidence="13">Catalyzes the first step in the biosynthesis of NAD from nicotinic acid, the ATP-dependent synthesis of beta-nicotinate D-ribonucleotide from nicotinate and 5-phospho-D-ribose 1-phosphate. Helps prevent cellular oxidative stress via its role in NAD biosynthesis.</text>
</comment>
<feature type="domain" description="Nicotinate phosphoribosyltransferase C-terminal" evidence="18">
    <location>
        <begin position="441"/>
        <end position="555"/>
    </location>
</feature>
<dbReference type="InterPro" id="IPR013785">
    <property type="entry name" value="Aldolase_TIM"/>
</dbReference>
<comment type="cofactor">
    <cofactor evidence="1">
        <name>Mn(2+)</name>
        <dbReference type="ChEBI" id="CHEBI:29035"/>
    </cofactor>
</comment>
<proteinExistence type="inferred from homology"/>
<evidence type="ECO:0000256" key="7">
    <source>
        <dbReference type="ARBA" id="ARBA00022598"/>
    </source>
</evidence>
<evidence type="ECO:0000259" key="18">
    <source>
        <dbReference type="Pfam" id="PF17956"/>
    </source>
</evidence>
<protein>
    <recommendedName>
        <fullName evidence="5 15">Nicotinate phosphoribosyltransferase</fullName>
        <ecNumber evidence="5 15">6.3.4.21</ecNumber>
    </recommendedName>
</protein>
<dbReference type="InterPro" id="IPR041525">
    <property type="entry name" value="N/Namide_PRibTrfase"/>
</dbReference>
<dbReference type="GO" id="GO:0046872">
    <property type="term" value="F:metal ion binding"/>
    <property type="evidence" value="ECO:0007669"/>
    <property type="project" value="UniProtKB-KW"/>
</dbReference>
<gene>
    <name evidence="19" type="ORF">FJAP1339_LOCUS5191</name>
</gene>
<feature type="domain" description="Nicotinate/nicotinamide phosphoribosyltransferase" evidence="16">
    <location>
        <begin position="194"/>
        <end position="437"/>
    </location>
</feature>
<comment type="cofactor">
    <cofactor evidence="2">
        <name>Mg(2+)</name>
        <dbReference type="ChEBI" id="CHEBI:18420"/>
    </cofactor>
</comment>
<evidence type="ECO:0000256" key="15">
    <source>
        <dbReference type="RuleBase" id="RU365100"/>
    </source>
</evidence>
<sequence>MFHQRTWRRYFADLFKRILIPLLEDFELTVSEKMETSNNLVTPLLTDLYQITMAYAYWKAGRHEDHAIFELFFRKCPFKGAFTIFAGLDEALSFVSSFKFTSDQLAYLRSVLPDAEDGFFEYLGTLDCSKVQIRAMPEGTVVFPREPLLWVSGPLIVGQLLETTLLNLTNFPSLIATNAMRMRMAAGKDKVLLEFGLRRAQGPDGAFSASKYAYLGGCLATSNVAAGMLTGIPVKGTHAHAFVQSYTSFDDVKNPMLGPAEGGDPVDFLQSVKDIRKDLGLEHTNDSELAAFTAYALAFPKGFLALVDTYHTLESGAPNFCVVAAALVKLGYMPQGVRLDSGDLAQLSKGCKALFKKMAETLSMPEFLKFKVAASNDINEQTLHELNEQKHEIDIFGIGTHLATCQKQPALGCVYKLVEINGKPRIKLSEEVVKVTVPGNKRLYRLHQESKEEEGKTEPALDVLVMADEQPPQEGVEYECMAVGEGLDARKVTPTRTEELAPLVWDKENGCVASAPSLQDRREHAISQVDSMKPEIFDLFKPEPYQVFLSPKLHGFMTDLIEMNTLGVTKDAKKRRLS</sequence>
<dbReference type="FunFam" id="3.20.140.10:FF:000018">
    <property type="entry name" value="Nicotinate phosphoribosyltransferase"/>
    <property type="match status" value="1"/>
</dbReference>
<evidence type="ECO:0000259" key="16">
    <source>
        <dbReference type="Pfam" id="PF04095"/>
    </source>
</evidence>
<evidence type="ECO:0000256" key="2">
    <source>
        <dbReference type="ARBA" id="ARBA00001946"/>
    </source>
</evidence>
<dbReference type="GO" id="GO:0016740">
    <property type="term" value="F:transferase activity"/>
    <property type="evidence" value="ECO:0007669"/>
    <property type="project" value="UniProtKB-KW"/>
</dbReference>
<dbReference type="EC" id="6.3.4.21" evidence="5 15"/>
<dbReference type="Pfam" id="PF17956">
    <property type="entry name" value="NAPRTase_C"/>
    <property type="match status" value="1"/>
</dbReference>
<dbReference type="UniPathway" id="UPA00253">
    <property type="reaction ID" value="UER00457"/>
</dbReference>
<reference evidence="19" key="1">
    <citation type="submission" date="2021-01" db="EMBL/GenBank/DDBJ databases">
        <authorList>
            <person name="Corre E."/>
            <person name="Pelletier E."/>
            <person name="Niang G."/>
            <person name="Scheremetjew M."/>
            <person name="Finn R."/>
            <person name="Kale V."/>
            <person name="Holt S."/>
            <person name="Cochrane G."/>
            <person name="Meng A."/>
            <person name="Brown T."/>
            <person name="Cohen L."/>
        </authorList>
    </citation>
    <scope>NUCLEOTIDE SEQUENCE</scope>
    <source>
        <strain evidence="19">CCMP1661</strain>
    </source>
</reference>
<dbReference type="EMBL" id="HBHR01010804">
    <property type="protein sequence ID" value="CAD9862659.1"/>
    <property type="molecule type" value="Transcribed_RNA"/>
</dbReference>
<evidence type="ECO:0000256" key="10">
    <source>
        <dbReference type="ARBA" id="ARBA00022723"/>
    </source>
</evidence>
<keyword evidence="11" id="KW-0460">Magnesium</keyword>
<dbReference type="InterPro" id="IPR036068">
    <property type="entry name" value="Nicotinate_pribotase-like_C"/>
</dbReference>
<dbReference type="SUPFAM" id="SSF54675">
    <property type="entry name" value="Nicotinate/Quinolinate PRTase N-terminal domain-like"/>
    <property type="match status" value="1"/>
</dbReference>
<dbReference type="GO" id="GO:0004516">
    <property type="term" value="F:nicotinate phosphoribosyltransferase activity"/>
    <property type="evidence" value="ECO:0007669"/>
    <property type="project" value="UniProtKB-UniRule"/>
</dbReference>
<dbReference type="GO" id="GO:0034355">
    <property type="term" value="P:NAD+ biosynthetic process via the salvage pathway"/>
    <property type="evidence" value="ECO:0007669"/>
    <property type="project" value="TreeGrafter"/>
</dbReference>
<evidence type="ECO:0000256" key="6">
    <source>
        <dbReference type="ARBA" id="ARBA00022553"/>
    </source>
</evidence>
<dbReference type="CDD" id="cd01570">
    <property type="entry name" value="NAPRTase_A"/>
    <property type="match status" value="1"/>
</dbReference>
<dbReference type="Pfam" id="PF04095">
    <property type="entry name" value="NAPRTase"/>
    <property type="match status" value="1"/>
</dbReference>
<dbReference type="Gene3D" id="3.20.140.10">
    <property type="entry name" value="nicotinate phosphoribosyltransferase"/>
    <property type="match status" value="2"/>
</dbReference>
<dbReference type="InterPro" id="IPR007229">
    <property type="entry name" value="Nic_PRibTrfase-Fam"/>
</dbReference>
<evidence type="ECO:0000256" key="14">
    <source>
        <dbReference type="ARBA" id="ARBA00048668"/>
    </source>
</evidence>
<comment type="similarity">
    <text evidence="4 15">Belongs to the NAPRTase family.</text>
</comment>
<evidence type="ECO:0000256" key="1">
    <source>
        <dbReference type="ARBA" id="ARBA00001936"/>
    </source>
</evidence>
<dbReference type="GO" id="GO:0005829">
    <property type="term" value="C:cytosol"/>
    <property type="evidence" value="ECO:0007669"/>
    <property type="project" value="TreeGrafter"/>
</dbReference>
<keyword evidence="10" id="KW-0479">Metal-binding</keyword>
<comment type="PTM">
    <text evidence="15">Transiently phosphorylated on a His residue during the reaction cycle. Phosphorylation strongly increases the affinity for substrates and increases the rate of nicotinate D-ribonucleotide production. Dephosphorylation regenerates the low-affinity form of the enzyme, leading to product release.</text>
</comment>
<dbReference type="Pfam" id="PF17767">
    <property type="entry name" value="NAPRTase_N"/>
    <property type="match status" value="1"/>
</dbReference>
<dbReference type="FunFam" id="3.20.20.70:FF:000155">
    <property type="entry name" value="Nicotinate phosphoribosyltransferase"/>
    <property type="match status" value="1"/>
</dbReference>
<evidence type="ECO:0000256" key="8">
    <source>
        <dbReference type="ARBA" id="ARBA00022642"/>
    </source>
</evidence>
<evidence type="ECO:0000256" key="5">
    <source>
        <dbReference type="ARBA" id="ARBA00013236"/>
    </source>
</evidence>
<evidence type="ECO:0000256" key="4">
    <source>
        <dbReference type="ARBA" id="ARBA00010897"/>
    </source>
</evidence>
<keyword evidence="9 15" id="KW-0808">Transferase</keyword>
<evidence type="ECO:0000256" key="3">
    <source>
        <dbReference type="ARBA" id="ARBA00004952"/>
    </source>
</evidence>
<keyword evidence="8 15" id="KW-0662">Pyridine nucleotide biosynthesis</keyword>
<dbReference type="InterPro" id="IPR006405">
    <property type="entry name" value="Nic_PRibTrfase_pncB"/>
</dbReference>
<dbReference type="InterPro" id="IPR040727">
    <property type="entry name" value="NAPRTase_N"/>
</dbReference>
<evidence type="ECO:0000313" key="19">
    <source>
        <dbReference type="EMBL" id="CAD9862659.1"/>
    </source>
</evidence>
<dbReference type="SUPFAM" id="SSF51690">
    <property type="entry name" value="Nicotinate/Quinolinate PRTase C-terminal domain-like"/>
    <property type="match status" value="1"/>
</dbReference>
<evidence type="ECO:0000256" key="13">
    <source>
        <dbReference type="ARBA" id="ARBA00023426"/>
    </source>
</evidence>
<evidence type="ECO:0000256" key="9">
    <source>
        <dbReference type="ARBA" id="ARBA00022679"/>
    </source>
</evidence>
<dbReference type="PANTHER" id="PTHR11098">
    <property type="entry name" value="NICOTINATE PHOSPHORIBOSYLTRANSFERASE"/>
    <property type="match status" value="1"/>
</dbReference>
<dbReference type="AlphaFoldDB" id="A0A7S2XXM7"/>
<dbReference type="PANTHER" id="PTHR11098:SF1">
    <property type="entry name" value="NICOTINATE PHOSPHORIBOSYLTRANSFERASE"/>
    <property type="match status" value="1"/>
</dbReference>
<name>A0A7S2XXM7_9STRA</name>
<accession>A0A7S2XXM7</accession>
<keyword evidence="6" id="KW-0597">Phosphoprotein</keyword>
<evidence type="ECO:0000259" key="17">
    <source>
        <dbReference type="Pfam" id="PF17767"/>
    </source>
</evidence>
<evidence type="ECO:0000256" key="12">
    <source>
        <dbReference type="ARBA" id="ARBA00023211"/>
    </source>
</evidence>
<organism evidence="19">
    <name type="scientific">Fibrocapsa japonica</name>
    <dbReference type="NCBI Taxonomy" id="94617"/>
    <lineage>
        <taxon>Eukaryota</taxon>
        <taxon>Sar</taxon>
        <taxon>Stramenopiles</taxon>
        <taxon>Ochrophyta</taxon>
        <taxon>Raphidophyceae</taxon>
        <taxon>Chattonellales</taxon>
        <taxon>Chattonellaceae</taxon>
        <taxon>Fibrocapsa</taxon>
    </lineage>
</organism>
<feature type="domain" description="Nicotinate phosphoribosyltransferase N-terminal" evidence="17">
    <location>
        <begin position="44"/>
        <end position="170"/>
    </location>
</feature>
<keyword evidence="7 15" id="KW-0436">Ligase</keyword>
<evidence type="ECO:0000256" key="11">
    <source>
        <dbReference type="ARBA" id="ARBA00022842"/>
    </source>
</evidence>
<dbReference type="NCBIfam" id="TIGR01513">
    <property type="entry name" value="NAPRTase_put"/>
    <property type="match status" value="1"/>
</dbReference>
<comment type="catalytic activity">
    <reaction evidence="14 15">
        <text>5-phospho-alpha-D-ribose 1-diphosphate + nicotinate + ATP + H2O = nicotinate beta-D-ribonucleotide + ADP + phosphate + diphosphate</text>
        <dbReference type="Rhea" id="RHEA:36163"/>
        <dbReference type="ChEBI" id="CHEBI:15377"/>
        <dbReference type="ChEBI" id="CHEBI:30616"/>
        <dbReference type="ChEBI" id="CHEBI:32544"/>
        <dbReference type="ChEBI" id="CHEBI:33019"/>
        <dbReference type="ChEBI" id="CHEBI:43474"/>
        <dbReference type="ChEBI" id="CHEBI:57502"/>
        <dbReference type="ChEBI" id="CHEBI:58017"/>
        <dbReference type="ChEBI" id="CHEBI:456216"/>
        <dbReference type="EC" id="6.3.4.21"/>
    </reaction>
</comment>
<keyword evidence="12" id="KW-0464">Manganese</keyword>
<dbReference type="PIRSF" id="PIRSF000484">
    <property type="entry name" value="NAPRT"/>
    <property type="match status" value="1"/>
</dbReference>
<comment type="pathway">
    <text evidence="3 15">Cofactor biosynthesis; NAD(+) biosynthesis; nicotinate D-ribonucleotide from nicotinate: step 1/1.</text>
</comment>
<dbReference type="Gene3D" id="3.20.20.70">
    <property type="entry name" value="Aldolase class I"/>
    <property type="match status" value="1"/>
</dbReference>
<dbReference type="InterPro" id="IPR041619">
    <property type="entry name" value="NAPRTase_C"/>
</dbReference>